<dbReference type="EMBL" id="BART01021344">
    <property type="protein sequence ID" value="GAG99132.1"/>
    <property type="molecule type" value="Genomic_DNA"/>
</dbReference>
<proteinExistence type="predicted"/>
<protein>
    <submittedName>
        <fullName evidence="1">Uncharacterized protein</fullName>
    </submittedName>
</protein>
<gene>
    <name evidence="1" type="ORF">S01H4_39409</name>
</gene>
<feature type="non-terminal residue" evidence="1">
    <location>
        <position position="67"/>
    </location>
</feature>
<organism evidence="1">
    <name type="scientific">marine sediment metagenome</name>
    <dbReference type="NCBI Taxonomy" id="412755"/>
    <lineage>
        <taxon>unclassified sequences</taxon>
        <taxon>metagenomes</taxon>
        <taxon>ecological metagenomes</taxon>
    </lineage>
</organism>
<evidence type="ECO:0000313" key="1">
    <source>
        <dbReference type="EMBL" id="GAG99132.1"/>
    </source>
</evidence>
<reference evidence="1" key="1">
    <citation type="journal article" date="2014" name="Front. Microbiol.">
        <title>High frequency of phylogenetically diverse reductive dehalogenase-homologous genes in deep subseafloor sedimentary metagenomes.</title>
        <authorList>
            <person name="Kawai M."/>
            <person name="Futagami T."/>
            <person name="Toyoda A."/>
            <person name="Takaki Y."/>
            <person name="Nishi S."/>
            <person name="Hori S."/>
            <person name="Arai W."/>
            <person name="Tsubouchi T."/>
            <person name="Morono Y."/>
            <person name="Uchiyama I."/>
            <person name="Ito T."/>
            <person name="Fujiyama A."/>
            <person name="Inagaki F."/>
            <person name="Takami H."/>
        </authorList>
    </citation>
    <scope>NUCLEOTIDE SEQUENCE</scope>
    <source>
        <strain evidence="1">Expedition CK06-06</strain>
    </source>
</reference>
<accession>X1D1Z4</accession>
<dbReference type="AlphaFoldDB" id="X1D1Z4"/>
<comment type="caution">
    <text evidence="1">The sequence shown here is derived from an EMBL/GenBank/DDBJ whole genome shotgun (WGS) entry which is preliminary data.</text>
</comment>
<sequence>MLLGTSLSVVLLGGIAKAQVDGIVHDAEYYILEAQNGKHWAAEDKSLDARLAELRKKHGRPPNIIHI</sequence>
<name>X1D1Z4_9ZZZZ</name>